<feature type="region of interest" description="Disordered" evidence="1">
    <location>
        <begin position="133"/>
        <end position="152"/>
    </location>
</feature>
<dbReference type="GO" id="GO:0008168">
    <property type="term" value="F:methyltransferase activity"/>
    <property type="evidence" value="ECO:0007669"/>
    <property type="project" value="UniProtKB-KW"/>
</dbReference>
<reference evidence="2" key="1">
    <citation type="submission" date="2020-11" db="EMBL/GenBank/DDBJ databases">
        <title>Carbohydrate-dependent, anaerobic sulfur respiration: A novel catabolism in halophilic archaea.</title>
        <authorList>
            <person name="Sorokin D.Y."/>
            <person name="Messina E."/>
            <person name="Smedile F."/>
            <person name="La Cono V."/>
            <person name="Hallsworth J.E."/>
            <person name="Yakimov M.M."/>
        </authorList>
    </citation>
    <scope>NUCLEOTIDE SEQUENCE</scope>
    <source>
        <strain evidence="2">HSR-Bgl</strain>
    </source>
</reference>
<accession>A0A897NF86</accession>
<dbReference type="SUPFAM" id="SSF46767">
    <property type="entry name" value="Methylated DNA-protein cysteine methyltransferase, C-terminal domain"/>
    <property type="match status" value="1"/>
</dbReference>
<dbReference type="AlphaFoldDB" id="A0A897NF86"/>
<sequence>MTTDSSDMNDAAGIYARESDVLDRYVQIGVAGDRVLALSFPESPDAEADTDHPMLDRIEAYLEGEDDDFADVTVALTVPTDRRGVLETLREVPYGEEVSVEQLVRMTPGLDPESDEDRETVRTALVENPAPLLLPDHRVRDGPSAAPGDVADHLRRIEGL</sequence>
<proteinExistence type="predicted"/>
<keyword evidence="2" id="KW-0489">Methyltransferase</keyword>
<protein>
    <submittedName>
        <fullName evidence="2">Methylated DNA-protein cysteine methyltransferase</fullName>
    </submittedName>
</protein>
<dbReference type="GO" id="GO:0032259">
    <property type="term" value="P:methylation"/>
    <property type="evidence" value="ECO:0007669"/>
    <property type="project" value="UniProtKB-KW"/>
</dbReference>
<dbReference type="InterPro" id="IPR036388">
    <property type="entry name" value="WH-like_DNA-bd_sf"/>
</dbReference>
<dbReference type="InterPro" id="IPR036217">
    <property type="entry name" value="MethylDNA_cys_MeTrfase_DNAb"/>
</dbReference>
<gene>
    <name evidence="2" type="primary">ada</name>
    <name evidence="2" type="ORF">HSBGL_2690</name>
</gene>
<organism evidence="2 3">
    <name type="scientific">Halapricum desulfuricans</name>
    <dbReference type="NCBI Taxonomy" id="2841257"/>
    <lineage>
        <taxon>Archaea</taxon>
        <taxon>Methanobacteriati</taxon>
        <taxon>Methanobacteriota</taxon>
        <taxon>Stenosarchaea group</taxon>
        <taxon>Halobacteria</taxon>
        <taxon>Halobacteriales</taxon>
        <taxon>Haloarculaceae</taxon>
        <taxon>Halapricum</taxon>
    </lineage>
</organism>
<dbReference type="Gene3D" id="1.10.10.10">
    <property type="entry name" value="Winged helix-like DNA-binding domain superfamily/Winged helix DNA-binding domain"/>
    <property type="match status" value="1"/>
</dbReference>
<dbReference type="Proteomes" id="UP000663305">
    <property type="component" value="Chromosome"/>
</dbReference>
<evidence type="ECO:0000313" key="3">
    <source>
        <dbReference type="Proteomes" id="UP000663305"/>
    </source>
</evidence>
<name>A0A897NF86_9EURY</name>
<evidence type="ECO:0000313" key="2">
    <source>
        <dbReference type="EMBL" id="QSG13090.1"/>
    </source>
</evidence>
<evidence type="ECO:0000256" key="1">
    <source>
        <dbReference type="SAM" id="MobiDB-lite"/>
    </source>
</evidence>
<keyword evidence="2" id="KW-0808">Transferase</keyword>
<dbReference type="EMBL" id="CP064789">
    <property type="protein sequence ID" value="QSG13090.1"/>
    <property type="molecule type" value="Genomic_DNA"/>
</dbReference>